<name>A0AAD4E5U1_9AGAM</name>
<evidence type="ECO:0000313" key="2">
    <source>
        <dbReference type="Proteomes" id="UP001195769"/>
    </source>
</evidence>
<dbReference type="GeneID" id="64656080"/>
<organism evidence="1 2">
    <name type="scientific">Suillus fuscotomentosus</name>
    <dbReference type="NCBI Taxonomy" id="1912939"/>
    <lineage>
        <taxon>Eukaryota</taxon>
        <taxon>Fungi</taxon>
        <taxon>Dikarya</taxon>
        <taxon>Basidiomycota</taxon>
        <taxon>Agaricomycotina</taxon>
        <taxon>Agaricomycetes</taxon>
        <taxon>Agaricomycetidae</taxon>
        <taxon>Boletales</taxon>
        <taxon>Suillineae</taxon>
        <taxon>Suillaceae</taxon>
        <taxon>Suillus</taxon>
    </lineage>
</organism>
<protein>
    <submittedName>
        <fullName evidence="1">Uncharacterized protein</fullName>
    </submittedName>
</protein>
<proteinExistence type="predicted"/>
<sequence length="63" mass="7229">MFEAQPDTSLFPLNLLTTPLIHSHFIPRLLPYIGYVTIAMNDFPQLKYALLWGLGLLADIQRE</sequence>
<dbReference type="EMBL" id="JABBWK010000028">
    <property type="protein sequence ID" value="KAG1900249.1"/>
    <property type="molecule type" value="Genomic_DNA"/>
</dbReference>
<dbReference type="RefSeq" id="XP_041225825.1">
    <property type="nucleotide sequence ID" value="XM_041361782.1"/>
</dbReference>
<reference evidence="1" key="1">
    <citation type="journal article" date="2020" name="New Phytol.">
        <title>Comparative genomics reveals dynamic genome evolution in host specialist ectomycorrhizal fungi.</title>
        <authorList>
            <person name="Lofgren L.A."/>
            <person name="Nguyen N.H."/>
            <person name="Vilgalys R."/>
            <person name="Ruytinx J."/>
            <person name="Liao H.L."/>
            <person name="Branco S."/>
            <person name="Kuo A."/>
            <person name="LaButti K."/>
            <person name="Lipzen A."/>
            <person name="Andreopoulos W."/>
            <person name="Pangilinan J."/>
            <person name="Riley R."/>
            <person name="Hundley H."/>
            <person name="Na H."/>
            <person name="Barry K."/>
            <person name="Grigoriev I.V."/>
            <person name="Stajich J.E."/>
            <person name="Kennedy P.G."/>
        </authorList>
    </citation>
    <scope>NUCLEOTIDE SEQUENCE</scope>
    <source>
        <strain evidence="1">FC203</strain>
    </source>
</reference>
<accession>A0AAD4E5U1</accession>
<dbReference type="AlphaFoldDB" id="A0AAD4E5U1"/>
<dbReference type="Proteomes" id="UP001195769">
    <property type="component" value="Unassembled WGS sequence"/>
</dbReference>
<evidence type="ECO:0000313" key="1">
    <source>
        <dbReference type="EMBL" id="KAG1900249.1"/>
    </source>
</evidence>
<gene>
    <name evidence="1" type="ORF">F5891DRAFT_1034834</name>
</gene>
<comment type="caution">
    <text evidence="1">The sequence shown here is derived from an EMBL/GenBank/DDBJ whole genome shotgun (WGS) entry which is preliminary data.</text>
</comment>
<keyword evidence="2" id="KW-1185">Reference proteome</keyword>